<evidence type="ECO:0000256" key="1">
    <source>
        <dbReference type="ARBA" id="ARBA00004651"/>
    </source>
</evidence>
<name>A0A318TA25_9HYPH</name>
<dbReference type="GO" id="GO:0008324">
    <property type="term" value="F:monoatomic cation transmembrane transporter activity"/>
    <property type="evidence" value="ECO:0007669"/>
    <property type="project" value="InterPro"/>
</dbReference>
<keyword evidence="5 7" id="KW-1133">Transmembrane helix</keyword>
<accession>A0A318TA25</accession>
<proteinExistence type="inferred from homology"/>
<feature type="transmembrane region" description="Helical" evidence="7">
    <location>
        <begin position="62"/>
        <end position="83"/>
    </location>
</feature>
<gene>
    <name evidence="8" type="ORF">C7477_101187</name>
</gene>
<evidence type="ECO:0000256" key="5">
    <source>
        <dbReference type="ARBA" id="ARBA00022989"/>
    </source>
</evidence>
<keyword evidence="3" id="KW-1003">Cell membrane</keyword>
<comment type="caution">
    <text evidence="8">The sequence shown here is derived from an EMBL/GenBank/DDBJ whole genome shotgun (WGS) entry which is preliminary data.</text>
</comment>
<reference evidence="8 9" key="1">
    <citation type="submission" date="2018-06" db="EMBL/GenBank/DDBJ databases">
        <title>Genomic Encyclopedia of Type Strains, Phase III (KMG-III): the genomes of soil and plant-associated and newly described type strains.</title>
        <authorList>
            <person name="Whitman W."/>
        </authorList>
    </citation>
    <scope>NUCLEOTIDE SEQUENCE [LARGE SCALE GENOMIC DNA]</scope>
    <source>
        <strain evidence="8 9">ORS 1419</strain>
    </source>
</reference>
<protein>
    <submittedName>
        <fullName evidence="8">Multisubunit potassium/proton antiporter PhaE subunit</fullName>
    </submittedName>
</protein>
<evidence type="ECO:0000313" key="8">
    <source>
        <dbReference type="EMBL" id="PYE90514.1"/>
    </source>
</evidence>
<dbReference type="PIRSF" id="PIRSF019239">
    <property type="entry name" value="MrpE"/>
    <property type="match status" value="1"/>
</dbReference>
<dbReference type="InterPro" id="IPR002758">
    <property type="entry name" value="Cation_antiport_E"/>
</dbReference>
<keyword evidence="6 7" id="KW-0472">Membrane</keyword>
<keyword evidence="4 7" id="KW-0812">Transmembrane</keyword>
<dbReference type="OrthoDB" id="9807187at2"/>
<dbReference type="Proteomes" id="UP000247454">
    <property type="component" value="Unassembled WGS sequence"/>
</dbReference>
<evidence type="ECO:0000256" key="6">
    <source>
        <dbReference type="ARBA" id="ARBA00023136"/>
    </source>
</evidence>
<evidence type="ECO:0000256" key="3">
    <source>
        <dbReference type="ARBA" id="ARBA00022475"/>
    </source>
</evidence>
<dbReference type="NCBIfam" id="NF006520">
    <property type="entry name" value="PRK08965.1-4"/>
    <property type="match status" value="1"/>
</dbReference>
<feature type="transmembrane region" description="Helical" evidence="7">
    <location>
        <begin position="12"/>
        <end position="41"/>
    </location>
</feature>
<evidence type="ECO:0000313" key="9">
    <source>
        <dbReference type="Proteomes" id="UP000247454"/>
    </source>
</evidence>
<dbReference type="Pfam" id="PF01899">
    <property type="entry name" value="MNHE"/>
    <property type="match status" value="1"/>
</dbReference>
<dbReference type="PANTHER" id="PTHR34584:SF1">
    <property type="entry name" value="NA(+)_H(+) ANTIPORTER SUBUNIT E1"/>
    <property type="match status" value="1"/>
</dbReference>
<comment type="subcellular location">
    <subcellularLocation>
        <location evidence="1">Cell membrane</location>
        <topology evidence="1">Multi-pass membrane protein</topology>
    </subcellularLocation>
</comment>
<sequence length="164" mass="18857">MTRLLPYPLLSLSLLVMWLLLNGVSAGQFALGWFVAIFASWSMRALKPSKPRIRCWRMIPVLFVRVFIDVIGSNIDAARLILIPGKRPRSAFLRIRLALRDPTGLSALAVILTAMPGTAWIEYNARSGELLLHVLDMHDRRYWRELIKKRYEQPLREIFGEIGE</sequence>
<evidence type="ECO:0000256" key="4">
    <source>
        <dbReference type="ARBA" id="ARBA00022692"/>
    </source>
</evidence>
<comment type="similarity">
    <text evidence="2">Belongs to the CPA3 antiporters (TC 2.A.63) subunit E family.</text>
</comment>
<keyword evidence="9" id="KW-1185">Reference proteome</keyword>
<dbReference type="GO" id="GO:0005886">
    <property type="term" value="C:plasma membrane"/>
    <property type="evidence" value="ECO:0007669"/>
    <property type="project" value="UniProtKB-SubCell"/>
</dbReference>
<dbReference type="EMBL" id="QJTF01000001">
    <property type="protein sequence ID" value="PYE90514.1"/>
    <property type="molecule type" value="Genomic_DNA"/>
</dbReference>
<evidence type="ECO:0000256" key="7">
    <source>
        <dbReference type="SAM" id="Phobius"/>
    </source>
</evidence>
<dbReference type="PANTHER" id="PTHR34584">
    <property type="entry name" value="NA(+)/H(+) ANTIPORTER SUBUNIT E1"/>
    <property type="match status" value="1"/>
</dbReference>
<evidence type="ECO:0000256" key="2">
    <source>
        <dbReference type="ARBA" id="ARBA00006228"/>
    </source>
</evidence>
<dbReference type="RefSeq" id="WP_110747784.1">
    <property type="nucleotide sequence ID" value="NZ_QJTF01000001.1"/>
</dbReference>
<dbReference type="AlphaFoldDB" id="A0A318TA25"/>
<organism evidence="8 9">
    <name type="scientific">Phyllobacterium leguminum</name>
    <dbReference type="NCBI Taxonomy" id="314237"/>
    <lineage>
        <taxon>Bacteria</taxon>
        <taxon>Pseudomonadati</taxon>
        <taxon>Pseudomonadota</taxon>
        <taxon>Alphaproteobacteria</taxon>
        <taxon>Hyphomicrobiales</taxon>
        <taxon>Phyllobacteriaceae</taxon>
        <taxon>Phyllobacterium</taxon>
    </lineage>
</organism>